<protein>
    <submittedName>
        <fullName evidence="1">Uncharacterized protein</fullName>
    </submittedName>
</protein>
<evidence type="ECO:0000313" key="1">
    <source>
        <dbReference type="EMBL" id="ESK56876.1"/>
    </source>
</evidence>
<dbReference type="Proteomes" id="UP000017404">
    <property type="component" value="Unassembled WGS sequence"/>
</dbReference>
<dbReference type="OrthoDB" id="5674923at2"/>
<sequence>MSSESLFIHCECHGQNYAAVVCGHLIQNNNNYPLGFIENVSTPTNPQGWCLACEYVFTQENGMTDSFHNFNNMAVVCTQCYQEIKTKHDIYKNQQS</sequence>
<name>V2V7P0_9GAMM</name>
<gene>
    <name evidence="1" type="ORF">F990_00644</name>
</gene>
<keyword evidence="2" id="KW-1185">Reference proteome</keyword>
<dbReference type="AlphaFoldDB" id="V2V7P0"/>
<evidence type="ECO:0000313" key="2">
    <source>
        <dbReference type="Proteomes" id="UP000017404"/>
    </source>
</evidence>
<dbReference type="PATRIC" id="fig|1120928.5.peg.661"/>
<proteinExistence type="predicted"/>
<dbReference type="RefSeq" id="WP_018678103.1">
    <property type="nucleotide sequence ID" value="NZ_AYEV01000005.1"/>
</dbReference>
<comment type="caution">
    <text evidence="1">The sequence shown here is derived from an EMBL/GenBank/DDBJ whole genome shotgun (WGS) entry which is preliminary data.</text>
</comment>
<accession>V2V7P0</accession>
<organism evidence="1 2">
    <name type="scientific">Acinetobacter tjernbergiae DSM 14971 = CIP 107465</name>
    <dbReference type="NCBI Taxonomy" id="1120928"/>
    <lineage>
        <taxon>Bacteria</taxon>
        <taxon>Pseudomonadati</taxon>
        <taxon>Pseudomonadota</taxon>
        <taxon>Gammaproteobacteria</taxon>
        <taxon>Moraxellales</taxon>
        <taxon>Moraxellaceae</taxon>
        <taxon>Acinetobacter</taxon>
    </lineage>
</organism>
<dbReference type="STRING" id="202955.GCA_000759995_02153"/>
<reference evidence="1 2" key="1">
    <citation type="submission" date="2013-10" db="EMBL/GenBank/DDBJ databases">
        <title>The Genome Sequence of Acinetobacter tjernbergiae CIP107465.</title>
        <authorList>
            <consortium name="The Broad Institute Genomics Platform"/>
            <consortium name="The Broad Institute Genome Sequencing Center for Infectious Disease"/>
            <person name="Cerqueira G."/>
            <person name="Feldgarden M."/>
            <person name="Courvalin P."/>
            <person name="Grillot-Courvalin C."/>
            <person name="Clermont D."/>
            <person name="Rocha E."/>
            <person name="Yoon E.-J."/>
            <person name="Nemec A."/>
            <person name="Young S.K."/>
            <person name="Zeng Q."/>
            <person name="Gargeya S."/>
            <person name="Fitzgerald M."/>
            <person name="Abouelleil A."/>
            <person name="Alvarado L."/>
            <person name="Berlin A.M."/>
            <person name="Chapman S.B."/>
            <person name="Gainer-Dewar J."/>
            <person name="Goldberg J."/>
            <person name="Gnerre S."/>
            <person name="Griggs A."/>
            <person name="Gujja S."/>
            <person name="Hansen M."/>
            <person name="Howarth C."/>
            <person name="Imamovic A."/>
            <person name="Ireland A."/>
            <person name="Larimer J."/>
            <person name="McCowan C."/>
            <person name="Murphy C."/>
            <person name="Pearson M."/>
            <person name="Poon T.W."/>
            <person name="Priest M."/>
            <person name="Roberts A."/>
            <person name="Saif S."/>
            <person name="Shea T."/>
            <person name="Sykes S."/>
            <person name="Wortman J."/>
            <person name="Nusbaum C."/>
            <person name="Birren B."/>
        </authorList>
    </citation>
    <scope>NUCLEOTIDE SEQUENCE [LARGE SCALE GENOMIC DNA]</scope>
    <source>
        <strain evidence="1 2">CIP 107465</strain>
    </source>
</reference>
<dbReference type="EMBL" id="AYEV01000005">
    <property type="protein sequence ID" value="ESK56876.1"/>
    <property type="molecule type" value="Genomic_DNA"/>
</dbReference>